<evidence type="ECO:0000256" key="1">
    <source>
        <dbReference type="SAM" id="MobiDB-lite"/>
    </source>
</evidence>
<gene>
    <name evidence="2" type="ORF">BJX63DRAFT_392360</name>
</gene>
<feature type="compositionally biased region" description="Polar residues" evidence="1">
    <location>
        <begin position="53"/>
        <end position="62"/>
    </location>
</feature>
<dbReference type="InterPro" id="IPR021858">
    <property type="entry name" value="Fun_TF"/>
</dbReference>
<evidence type="ECO:0000313" key="2">
    <source>
        <dbReference type="EMBL" id="KAL2814468.1"/>
    </source>
</evidence>
<dbReference type="PANTHER" id="PTHR37540">
    <property type="entry name" value="TRANSCRIPTION FACTOR (ACR-2), PUTATIVE-RELATED-RELATED"/>
    <property type="match status" value="1"/>
</dbReference>
<feature type="region of interest" description="Disordered" evidence="1">
    <location>
        <begin position="26"/>
        <end position="62"/>
    </location>
</feature>
<dbReference type="Pfam" id="PF11951">
    <property type="entry name" value="Fungal_trans_2"/>
    <property type="match status" value="1"/>
</dbReference>
<dbReference type="EMBL" id="JBFXLT010000033">
    <property type="protein sequence ID" value="KAL2814468.1"/>
    <property type="molecule type" value="Genomic_DNA"/>
</dbReference>
<proteinExistence type="predicted"/>
<dbReference type="Proteomes" id="UP001610334">
    <property type="component" value="Unassembled WGS sequence"/>
</dbReference>
<protein>
    <submittedName>
        <fullName evidence="2">Uncharacterized protein</fullName>
    </submittedName>
</protein>
<dbReference type="PANTHER" id="PTHR37540:SF5">
    <property type="entry name" value="TRANSCRIPTION FACTOR DOMAIN-CONTAINING PROTEIN"/>
    <property type="match status" value="1"/>
</dbReference>
<comment type="caution">
    <text evidence="2">The sequence shown here is derived from an EMBL/GenBank/DDBJ whole genome shotgun (WGS) entry which is preliminary data.</text>
</comment>
<feature type="compositionally biased region" description="Low complexity" evidence="1">
    <location>
        <begin position="27"/>
        <end position="37"/>
    </location>
</feature>
<name>A0ABR4HI97_9EURO</name>
<evidence type="ECO:0000313" key="3">
    <source>
        <dbReference type="Proteomes" id="UP001610334"/>
    </source>
</evidence>
<keyword evidence="3" id="KW-1185">Reference proteome</keyword>
<feature type="region of interest" description="Disordered" evidence="1">
    <location>
        <begin position="103"/>
        <end position="149"/>
    </location>
</feature>
<accession>A0ABR4HI97</accession>
<organism evidence="2 3">
    <name type="scientific">Aspergillus granulosus</name>
    <dbReference type="NCBI Taxonomy" id="176169"/>
    <lineage>
        <taxon>Eukaryota</taxon>
        <taxon>Fungi</taxon>
        <taxon>Dikarya</taxon>
        <taxon>Ascomycota</taxon>
        <taxon>Pezizomycotina</taxon>
        <taxon>Eurotiomycetes</taxon>
        <taxon>Eurotiomycetidae</taxon>
        <taxon>Eurotiales</taxon>
        <taxon>Aspergillaceae</taxon>
        <taxon>Aspergillus</taxon>
        <taxon>Aspergillus subgen. Nidulantes</taxon>
    </lineage>
</organism>
<sequence length="578" mass="65157">MLSNPEFLGAHYHVLAMSKTSILPICSSGSSQPSSSPKSEDSTSDSAYSSETQPTTDPTSCPDSKTTDFFFIDFKANKKSSTQYREKQAFVLKRYNREKRHAAIQRLRPSKPSSSQKSRLPLGHSGSSPVQHGGASEDPDKSTNDTEPVTTTRTVALNTYLCQSFKDPFDCYAVPMTDSMHMYLNYFRIHGVGAGYPLSRILVGEFLFQKAIYSPAILYIFCFFSARYTAFFEAKAHGILPFVKNSINNSLHFRGNALKHLNHLMQDLTNAVAEPTIVAIASFVAVESTLGNIEAVEAHLKGLKRLVYLFGGIDALHHMTLLKLYQCDNKSAVLKNKRPTFAMSARFCSEIRQWHESDMVHINPTLTAPPGLADLGDRFMNSTWFTALDTRMQASIKAFRRLVLYFENTSLHPKPKQRITDNSILVVVGHRLLSLSFPVEGEEDLNEPLRLCLLLYLNIRIWPLRGLPIINSLVASLRENIDLRLPYLHSVAPDLVFWMLFMGGMASTGGKLHAWFIAQLRETRDFLQVQDWIEARTILTRFFYTDQRGETAAEDFWNEALLTTSYPNTAPNPVHCML</sequence>
<reference evidence="2 3" key="1">
    <citation type="submission" date="2024-07" db="EMBL/GenBank/DDBJ databases">
        <title>Section-level genome sequencing and comparative genomics of Aspergillus sections Usti and Cavernicolus.</title>
        <authorList>
            <consortium name="Lawrence Berkeley National Laboratory"/>
            <person name="Nybo J.L."/>
            <person name="Vesth T.C."/>
            <person name="Theobald S."/>
            <person name="Frisvad J.C."/>
            <person name="Larsen T.O."/>
            <person name="Kjaerboelling I."/>
            <person name="Rothschild-Mancinelli K."/>
            <person name="Lyhne E.K."/>
            <person name="Kogle M.E."/>
            <person name="Barry K."/>
            <person name="Clum A."/>
            <person name="Na H."/>
            <person name="Ledsgaard L."/>
            <person name="Lin J."/>
            <person name="Lipzen A."/>
            <person name="Kuo A."/>
            <person name="Riley R."/>
            <person name="Mondo S."/>
            <person name="Labutti K."/>
            <person name="Haridas S."/>
            <person name="Pangalinan J."/>
            <person name="Salamov A.A."/>
            <person name="Simmons B.A."/>
            <person name="Magnuson J.K."/>
            <person name="Chen J."/>
            <person name="Drula E."/>
            <person name="Henrissat B."/>
            <person name="Wiebenga A."/>
            <person name="Lubbers R.J."/>
            <person name="Gomes A.C."/>
            <person name="Makela M.R."/>
            <person name="Stajich J."/>
            <person name="Grigoriev I.V."/>
            <person name="Mortensen U.H."/>
            <person name="De Vries R.P."/>
            <person name="Baker S.E."/>
            <person name="Andersen M.R."/>
        </authorList>
    </citation>
    <scope>NUCLEOTIDE SEQUENCE [LARGE SCALE GENOMIC DNA]</scope>
    <source>
        <strain evidence="2 3">CBS 588.65</strain>
    </source>
</reference>
<feature type="compositionally biased region" description="Low complexity" evidence="1">
    <location>
        <begin position="105"/>
        <end position="122"/>
    </location>
</feature>